<evidence type="ECO:0000259" key="2">
    <source>
        <dbReference type="Pfam" id="PF02826"/>
    </source>
</evidence>
<feature type="non-terminal residue" evidence="3">
    <location>
        <position position="1"/>
    </location>
</feature>
<sequence length="139" mass="15354">DPFASDPSFHRAGARKVWHLDELVKDADIFVPMVPLTANTQGIINADHIRALPKGCLVVLATRALICDMAAVRERVLADEISLAADVFDIEPLPLDDPLLGRHNVVHTPHNAGRTIHANEQWAEMLMAQFRPVHSIKTS</sequence>
<evidence type="ECO:0000313" key="3">
    <source>
        <dbReference type="EMBL" id="MBW7458474.1"/>
    </source>
</evidence>
<gene>
    <name evidence="3" type="ORF">K0U00_30980</name>
</gene>
<dbReference type="InterPro" id="IPR006140">
    <property type="entry name" value="D-isomer_DH_NAD-bd"/>
</dbReference>
<organism evidence="3 4">
    <name type="scientific">Paenibacillus sepulcri</name>
    <dbReference type="NCBI Taxonomy" id="359917"/>
    <lineage>
        <taxon>Bacteria</taxon>
        <taxon>Bacillati</taxon>
        <taxon>Bacillota</taxon>
        <taxon>Bacilli</taxon>
        <taxon>Bacillales</taxon>
        <taxon>Paenibacillaceae</taxon>
        <taxon>Paenibacillus</taxon>
    </lineage>
</organism>
<dbReference type="Gene3D" id="3.40.50.720">
    <property type="entry name" value="NAD(P)-binding Rossmann-like Domain"/>
    <property type="match status" value="2"/>
</dbReference>
<dbReference type="InterPro" id="IPR050223">
    <property type="entry name" value="D-isomer_2-hydroxyacid_DH"/>
</dbReference>
<dbReference type="PANTHER" id="PTHR10996">
    <property type="entry name" value="2-HYDROXYACID DEHYDROGENASE-RELATED"/>
    <property type="match status" value="1"/>
</dbReference>
<name>A0ABS7CC67_9BACL</name>
<protein>
    <recommendedName>
        <fullName evidence="2">D-isomer specific 2-hydroxyacid dehydrogenase NAD-binding domain-containing protein</fullName>
    </recommendedName>
</protein>
<dbReference type="Pfam" id="PF02826">
    <property type="entry name" value="2-Hacid_dh_C"/>
    <property type="match status" value="1"/>
</dbReference>
<reference evidence="3 4" key="1">
    <citation type="submission" date="2021-07" db="EMBL/GenBank/DDBJ databases">
        <title>Paenibacillus radiodurans sp. nov., isolated from the southeastern edge of Tengger Desert.</title>
        <authorList>
            <person name="Zhang G."/>
        </authorList>
    </citation>
    <scope>NUCLEOTIDE SEQUENCE [LARGE SCALE GENOMIC DNA]</scope>
    <source>
        <strain evidence="3 4">CCM 7311</strain>
    </source>
</reference>
<evidence type="ECO:0000313" key="4">
    <source>
        <dbReference type="Proteomes" id="UP001519887"/>
    </source>
</evidence>
<comment type="caution">
    <text evidence="3">The sequence shown here is derived from an EMBL/GenBank/DDBJ whole genome shotgun (WGS) entry which is preliminary data.</text>
</comment>
<proteinExistence type="predicted"/>
<accession>A0ABS7CC67</accession>
<dbReference type="Proteomes" id="UP001519887">
    <property type="component" value="Unassembled WGS sequence"/>
</dbReference>
<evidence type="ECO:0000256" key="1">
    <source>
        <dbReference type="ARBA" id="ARBA00023002"/>
    </source>
</evidence>
<keyword evidence="4" id="KW-1185">Reference proteome</keyword>
<dbReference type="EMBL" id="JAHZIK010001209">
    <property type="protein sequence ID" value="MBW7458474.1"/>
    <property type="molecule type" value="Genomic_DNA"/>
</dbReference>
<feature type="domain" description="D-isomer specific 2-hydroxyacid dehydrogenase NAD-binding" evidence="2">
    <location>
        <begin position="7"/>
        <end position="112"/>
    </location>
</feature>
<keyword evidence="1" id="KW-0560">Oxidoreductase</keyword>
<dbReference type="SUPFAM" id="SSF51735">
    <property type="entry name" value="NAD(P)-binding Rossmann-fold domains"/>
    <property type="match status" value="1"/>
</dbReference>
<dbReference type="InterPro" id="IPR036291">
    <property type="entry name" value="NAD(P)-bd_dom_sf"/>
</dbReference>